<reference evidence="2" key="1">
    <citation type="submission" date="2010-08" db="EMBL/GenBank/DDBJ databases">
        <authorList>
            <person name="Muzny D."/>
            <person name="Qin X."/>
            <person name="Buhay C."/>
            <person name="Dugan-Rocha S."/>
            <person name="Ding Y."/>
            <person name="Chen G."/>
            <person name="Hawes A."/>
            <person name="Holder M."/>
            <person name="Jhangiani S."/>
            <person name="Johnson A."/>
            <person name="Khan Z."/>
            <person name="Li Z."/>
            <person name="Liu W."/>
            <person name="Liu X."/>
            <person name="Perez L."/>
            <person name="Shen H."/>
            <person name="Wang Q."/>
            <person name="Watt J."/>
            <person name="Xi L."/>
            <person name="Xin Y."/>
            <person name="Zhou J."/>
            <person name="Deng J."/>
            <person name="Jiang H."/>
            <person name="Liu Y."/>
            <person name="Qu J."/>
            <person name="Song X.-Z."/>
            <person name="Zhang L."/>
            <person name="Villasana D."/>
            <person name="Johnson A."/>
            <person name="Liu J."/>
            <person name="Liyanage D."/>
            <person name="Lorensuhewa L."/>
            <person name="Robinson T."/>
            <person name="Song A."/>
            <person name="Song B.-B."/>
            <person name="Dinh H."/>
            <person name="Thornton R."/>
            <person name="Coyle M."/>
            <person name="Francisco L."/>
            <person name="Jackson L."/>
            <person name="Javaid M."/>
            <person name="Korchina V."/>
            <person name="Kovar C."/>
            <person name="Mata R."/>
            <person name="Mathew T."/>
            <person name="Ngo R."/>
            <person name="Nguyen L."/>
            <person name="Nguyen N."/>
            <person name="Okwuonu G."/>
            <person name="Ongeri F."/>
            <person name="Pham C."/>
            <person name="Simmons D."/>
            <person name="Wilczek-Boney K."/>
            <person name="Hale W."/>
            <person name="Jakkamsetti A."/>
            <person name="Pham P."/>
            <person name="Ruth R."/>
            <person name="San Lucas F."/>
            <person name="Warren J."/>
            <person name="Zhang J."/>
            <person name="Zhao Z."/>
            <person name="Zhou C."/>
            <person name="Zhu D."/>
            <person name="Lee S."/>
            <person name="Bess C."/>
            <person name="Blankenburg K."/>
            <person name="Forbes L."/>
            <person name="Fu Q."/>
            <person name="Gubbala S."/>
            <person name="Hirani K."/>
            <person name="Jayaseelan J.C."/>
            <person name="Lara F."/>
            <person name="Munidasa M."/>
            <person name="Palculict T."/>
            <person name="Patil S."/>
            <person name="Pu L.-L."/>
            <person name="Saada N."/>
            <person name="Tang L."/>
            <person name="Weissenberger G."/>
            <person name="Zhu Y."/>
            <person name="Hemphill L."/>
            <person name="Shang Y."/>
            <person name="Youmans B."/>
            <person name="Ayvaz T."/>
            <person name="Ross M."/>
            <person name="Santibanez J."/>
            <person name="Aqrawi P."/>
            <person name="Gross S."/>
            <person name="Joshi V."/>
            <person name="Fowler G."/>
            <person name="Nazareth L."/>
            <person name="Reid J."/>
            <person name="Worley K."/>
            <person name="Petrosino J."/>
            <person name="Highlander S."/>
            <person name="Gibbs R."/>
        </authorList>
    </citation>
    <scope>NUCLEOTIDE SEQUENCE [LARGE SCALE GENOMIC DNA]</scope>
    <source>
        <strain evidence="2">DSM 15272</strain>
    </source>
</reference>
<keyword evidence="1" id="KW-1133">Transmembrane helix</keyword>
<dbReference type="Proteomes" id="UP000003111">
    <property type="component" value="Unassembled WGS sequence"/>
</dbReference>
<protein>
    <submittedName>
        <fullName evidence="2">Uncharacterized protein</fullName>
    </submittedName>
</protein>
<dbReference type="HOGENOM" id="CLU_3211408_0_0_11"/>
<dbReference type="EMBL" id="ACLF03000004">
    <property type="protein sequence ID" value="EFQ83398.1"/>
    <property type="molecule type" value="Genomic_DNA"/>
</dbReference>
<name>E2SAK2_9ACTN</name>
<dbReference type="RefSeq" id="WP_007078082.1">
    <property type="nucleotide sequence ID" value="NZ_CM001024.1"/>
</dbReference>
<evidence type="ECO:0000313" key="2">
    <source>
        <dbReference type="EMBL" id="EFQ83398.1"/>
    </source>
</evidence>
<accession>E2SAK2</accession>
<evidence type="ECO:0000313" key="3">
    <source>
        <dbReference type="Proteomes" id="UP000003111"/>
    </source>
</evidence>
<comment type="caution">
    <text evidence="2">The sequence shown here is derived from an EMBL/GenBank/DDBJ whole genome shotgun (WGS) entry which is preliminary data.</text>
</comment>
<sequence length="44" mass="4788">MTDNRAPRRIRHEVADAVAQMALSLALSVVVAGLFVLLVRLGTR</sequence>
<gene>
    <name evidence="2" type="ORF">HMPREF0063_11060</name>
</gene>
<keyword evidence="1" id="KW-0812">Transmembrane</keyword>
<dbReference type="STRING" id="585531.HMPREF0063_11060"/>
<organism evidence="2 3">
    <name type="scientific">Aeromicrobium marinum DSM 15272</name>
    <dbReference type="NCBI Taxonomy" id="585531"/>
    <lineage>
        <taxon>Bacteria</taxon>
        <taxon>Bacillati</taxon>
        <taxon>Actinomycetota</taxon>
        <taxon>Actinomycetes</taxon>
        <taxon>Propionibacteriales</taxon>
        <taxon>Nocardioidaceae</taxon>
        <taxon>Aeromicrobium</taxon>
    </lineage>
</organism>
<proteinExistence type="predicted"/>
<keyword evidence="3" id="KW-1185">Reference proteome</keyword>
<evidence type="ECO:0000256" key="1">
    <source>
        <dbReference type="SAM" id="Phobius"/>
    </source>
</evidence>
<dbReference type="AlphaFoldDB" id="E2SAK2"/>
<keyword evidence="1" id="KW-0472">Membrane</keyword>
<feature type="transmembrane region" description="Helical" evidence="1">
    <location>
        <begin position="21"/>
        <end position="41"/>
    </location>
</feature>